<keyword evidence="1" id="KW-1133">Transmembrane helix</keyword>
<reference evidence="2 3" key="1">
    <citation type="submission" date="2019-01" db="EMBL/GenBank/DDBJ databases">
        <title>Insights into ecological role of a new deltaproteobacterial order Candidatus Sinidesulfobacterales (Sva0485) by metagenomics and metatranscriptomics.</title>
        <authorList>
            <person name="Tan S."/>
            <person name="Liu J."/>
            <person name="Fang Y."/>
            <person name="Hedlund B.P."/>
            <person name="Lian Z.H."/>
            <person name="Huang L.Y."/>
            <person name="Li J.T."/>
            <person name="Huang L.N."/>
            <person name="Li W.J."/>
            <person name="Jiang H.C."/>
            <person name="Dong H.L."/>
            <person name="Shu W.S."/>
        </authorList>
    </citation>
    <scope>NUCLEOTIDE SEQUENCE [LARGE SCALE GENOMIC DNA]</scope>
    <source>
        <strain evidence="2">AP3</strain>
    </source>
</reference>
<sequence>MKKKSKEIKNHWRGLSSKIILFIPLLILIFAAFSLSLFLSGCAKTAYPNPPIITPPPLPKVLSAGKLKNSISIIYEYSHSLNGIKGFLIYEKWYKNKKKVKFSCNSSTLIAFQNLLFAKKFSLQYNKFFYNVNKKDLKTGYYIFCVRSEDNFGIKSGFSNYIAVHIVI</sequence>
<evidence type="ECO:0000313" key="3">
    <source>
        <dbReference type="Proteomes" id="UP000320813"/>
    </source>
</evidence>
<dbReference type="AlphaFoldDB" id="A0A519BC10"/>
<dbReference type="EMBL" id="SGBD01000001">
    <property type="protein sequence ID" value="RZD14748.1"/>
    <property type="molecule type" value="Genomic_DNA"/>
</dbReference>
<keyword evidence="1" id="KW-0472">Membrane</keyword>
<evidence type="ECO:0000256" key="1">
    <source>
        <dbReference type="SAM" id="Phobius"/>
    </source>
</evidence>
<organism evidence="2 3">
    <name type="scientific">Candidatus Acidulodesulfobacterium ferriphilum</name>
    <dbReference type="NCBI Taxonomy" id="2597223"/>
    <lineage>
        <taxon>Bacteria</taxon>
        <taxon>Deltaproteobacteria</taxon>
        <taxon>Candidatus Acidulodesulfobacterales</taxon>
        <taxon>Candidatus Acidulodesulfobacterium</taxon>
    </lineage>
</organism>
<evidence type="ECO:0000313" key="2">
    <source>
        <dbReference type="EMBL" id="RZD14748.1"/>
    </source>
</evidence>
<keyword evidence="1" id="KW-0812">Transmembrane</keyword>
<accession>A0A519BC10</accession>
<proteinExistence type="predicted"/>
<name>A0A519BC10_9DELT</name>
<gene>
    <name evidence="2" type="ORF">EVJ47_00210</name>
</gene>
<dbReference type="Proteomes" id="UP000320813">
    <property type="component" value="Unassembled WGS sequence"/>
</dbReference>
<protein>
    <submittedName>
        <fullName evidence="2">Uncharacterized protein</fullName>
    </submittedName>
</protein>
<comment type="caution">
    <text evidence="2">The sequence shown here is derived from an EMBL/GenBank/DDBJ whole genome shotgun (WGS) entry which is preliminary data.</text>
</comment>
<feature type="transmembrane region" description="Helical" evidence="1">
    <location>
        <begin position="20"/>
        <end position="39"/>
    </location>
</feature>